<dbReference type="PROSITE" id="PS00175">
    <property type="entry name" value="PG_MUTASE"/>
    <property type="match status" value="1"/>
</dbReference>
<accession>A0A916JTN4</accession>
<dbReference type="InterPro" id="IPR050275">
    <property type="entry name" value="PGM_Phosphatase"/>
</dbReference>
<sequence>MTTFYIVRHGETEWNSTDRYCGSTDISLSEVGAEQAKQTALFLAGTSIDAMYASTLTRAKETAEPIALAKGLNVQTDPRIAEIDFGLWEGLKAREIRAEYPQAWKQWNEEPELYPAGITGESAGTVFRRMSLFFEEIATRHPHERVLVVSHSMSIRIYLAGMLSMPMIAYRRLVHSNTGISILETSKEGMRVLMLNCRYDTFITKECTAGV</sequence>
<dbReference type="PANTHER" id="PTHR48100">
    <property type="entry name" value="BROAD-SPECIFICITY PHOSPHATASE YOR283W-RELATED"/>
    <property type="match status" value="1"/>
</dbReference>
<dbReference type="Proteomes" id="UP000693672">
    <property type="component" value="Unassembled WGS sequence"/>
</dbReference>
<dbReference type="GO" id="GO:0005737">
    <property type="term" value="C:cytoplasm"/>
    <property type="evidence" value="ECO:0007669"/>
    <property type="project" value="TreeGrafter"/>
</dbReference>
<proteinExistence type="predicted"/>
<feature type="active site" description="Tele-phosphohistidine intermediate" evidence="1">
    <location>
        <position position="9"/>
    </location>
</feature>
<feature type="binding site" evidence="2">
    <location>
        <begin position="8"/>
        <end position="15"/>
    </location>
    <ligand>
        <name>substrate</name>
    </ligand>
</feature>
<dbReference type="GO" id="GO:0016791">
    <property type="term" value="F:phosphatase activity"/>
    <property type="evidence" value="ECO:0007669"/>
    <property type="project" value="TreeGrafter"/>
</dbReference>
<dbReference type="CDD" id="cd07067">
    <property type="entry name" value="HP_PGM_like"/>
    <property type="match status" value="1"/>
</dbReference>
<dbReference type="SMART" id="SM00855">
    <property type="entry name" value="PGAM"/>
    <property type="match status" value="1"/>
</dbReference>
<dbReference type="EC" id="3.1.3.3" evidence="3"/>
<gene>
    <name evidence="3" type="primary">pspA_1</name>
    <name evidence="3" type="ORF">PAESOLCIP111_00199</name>
</gene>
<keyword evidence="4" id="KW-1185">Reference proteome</keyword>
<dbReference type="Pfam" id="PF00300">
    <property type="entry name" value="His_Phos_1"/>
    <property type="match status" value="1"/>
</dbReference>
<evidence type="ECO:0000256" key="2">
    <source>
        <dbReference type="PIRSR" id="PIRSR613078-2"/>
    </source>
</evidence>
<dbReference type="InterPro" id="IPR001345">
    <property type="entry name" value="PG/BPGM_mutase_AS"/>
</dbReference>
<comment type="caution">
    <text evidence="3">The sequence shown here is derived from an EMBL/GenBank/DDBJ whole genome shotgun (WGS) entry which is preliminary data.</text>
</comment>
<dbReference type="RefSeq" id="WP_218090027.1">
    <property type="nucleotide sequence ID" value="NZ_CAJVAS010000001.1"/>
</dbReference>
<dbReference type="AlphaFoldDB" id="A0A916JTN4"/>
<reference evidence="3" key="1">
    <citation type="submission" date="2021-06" db="EMBL/GenBank/DDBJ databases">
        <authorList>
            <person name="Criscuolo A."/>
        </authorList>
    </citation>
    <scope>NUCLEOTIDE SEQUENCE</scope>
    <source>
        <strain evidence="3">CIP111600</strain>
    </source>
</reference>
<evidence type="ECO:0000256" key="1">
    <source>
        <dbReference type="PIRSR" id="PIRSR613078-1"/>
    </source>
</evidence>
<keyword evidence="3" id="KW-0378">Hydrolase</keyword>
<evidence type="ECO:0000313" key="4">
    <source>
        <dbReference type="Proteomes" id="UP000693672"/>
    </source>
</evidence>
<evidence type="ECO:0000313" key="3">
    <source>
        <dbReference type="EMBL" id="CAG7598119.1"/>
    </source>
</evidence>
<feature type="active site" description="Proton donor/acceptor" evidence="1">
    <location>
        <position position="82"/>
    </location>
</feature>
<dbReference type="PANTHER" id="PTHR48100:SF62">
    <property type="entry name" value="GLUCOSYL-3-PHOSPHOGLYCERATE PHOSPHATASE"/>
    <property type="match status" value="1"/>
</dbReference>
<organism evidence="3 4">
    <name type="scientific">Paenibacillus solanacearum</name>
    <dbReference type="NCBI Taxonomy" id="2048548"/>
    <lineage>
        <taxon>Bacteria</taxon>
        <taxon>Bacillati</taxon>
        <taxon>Bacillota</taxon>
        <taxon>Bacilli</taxon>
        <taxon>Bacillales</taxon>
        <taxon>Paenibacillaceae</taxon>
        <taxon>Paenibacillus</taxon>
    </lineage>
</organism>
<name>A0A916JTN4_9BACL</name>
<dbReference type="EMBL" id="CAJVAS010000001">
    <property type="protein sequence ID" value="CAG7598119.1"/>
    <property type="molecule type" value="Genomic_DNA"/>
</dbReference>
<dbReference type="InterPro" id="IPR013078">
    <property type="entry name" value="His_Pase_superF_clade-1"/>
</dbReference>
<feature type="binding site" evidence="2">
    <location>
        <position position="58"/>
    </location>
    <ligand>
        <name>substrate</name>
    </ligand>
</feature>
<protein>
    <submittedName>
        <fullName evidence="3">Phosphoserine phosphatase 1</fullName>
        <ecNumber evidence="3">3.1.3.3</ecNumber>
    </submittedName>
</protein>